<evidence type="ECO:0000256" key="1">
    <source>
        <dbReference type="SAM" id="Coils"/>
    </source>
</evidence>
<evidence type="ECO:0000313" key="3">
    <source>
        <dbReference type="Proteomes" id="UP000198649"/>
    </source>
</evidence>
<reference evidence="2 3" key="1">
    <citation type="submission" date="2016-10" db="EMBL/GenBank/DDBJ databases">
        <authorList>
            <person name="de Groot N.N."/>
        </authorList>
    </citation>
    <scope>NUCLEOTIDE SEQUENCE [LARGE SCALE GENOMIC DNA]</scope>
    <source>
        <strain evidence="2 3">CGMCC 1.11156</strain>
    </source>
</reference>
<dbReference type="AlphaFoldDB" id="A0A1I3LMH4"/>
<dbReference type="STRING" id="1005945.SAMN05216561_11429"/>
<dbReference type="RefSeq" id="WP_091115349.1">
    <property type="nucleotide sequence ID" value="NZ_BKAF01000017.1"/>
</dbReference>
<gene>
    <name evidence="2" type="ORF">SAMN05216561_11429</name>
</gene>
<accession>A0A1I3LMH4</accession>
<dbReference type="EMBL" id="FOQG01000014">
    <property type="protein sequence ID" value="SFI85912.1"/>
    <property type="molecule type" value="Genomic_DNA"/>
</dbReference>
<evidence type="ECO:0000313" key="2">
    <source>
        <dbReference type="EMBL" id="SFI85912.1"/>
    </source>
</evidence>
<proteinExistence type="predicted"/>
<protein>
    <submittedName>
        <fullName evidence="2">Uncharacterized protein</fullName>
    </submittedName>
</protein>
<organism evidence="2 3">
    <name type="scientific">Nocardioides psychrotolerans</name>
    <dbReference type="NCBI Taxonomy" id="1005945"/>
    <lineage>
        <taxon>Bacteria</taxon>
        <taxon>Bacillati</taxon>
        <taxon>Actinomycetota</taxon>
        <taxon>Actinomycetes</taxon>
        <taxon>Propionibacteriales</taxon>
        <taxon>Nocardioidaceae</taxon>
        <taxon>Nocardioides</taxon>
    </lineage>
</organism>
<keyword evidence="3" id="KW-1185">Reference proteome</keyword>
<feature type="coiled-coil region" evidence="1">
    <location>
        <begin position="9"/>
        <end position="57"/>
    </location>
</feature>
<dbReference type="Proteomes" id="UP000198649">
    <property type="component" value="Unassembled WGS sequence"/>
</dbReference>
<name>A0A1I3LMH4_9ACTN</name>
<sequence>MTRQSKTPHQRAEEALGVAQRRVERIDQALAHQRSLLATYEADLADAQARLDYARQDPALPTTSTGATA</sequence>
<keyword evidence="1" id="KW-0175">Coiled coil</keyword>